<evidence type="ECO:0000313" key="1">
    <source>
        <dbReference type="EMBL" id="MBM3117889.1"/>
    </source>
</evidence>
<keyword evidence="2" id="KW-1185">Reference proteome</keyword>
<dbReference type="EMBL" id="JAESND010000017">
    <property type="protein sequence ID" value="MBM3117889.1"/>
    <property type="molecule type" value="Genomic_DNA"/>
</dbReference>
<dbReference type="Proteomes" id="UP000809431">
    <property type="component" value="Unassembled WGS sequence"/>
</dbReference>
<sequence length="185" mass="20696">MDLDQTTLQHWMKFDTWKPREAVLILSGLHPDSMTGSGIKITSPLHELPPEFAAPAALYQIFSRYKWADTWSNRMPGNAHPTWFYDIACEKGVALPGMVCTAFDELFDAEEPGKTSAEGHSELRESERKSLYKIVIGLAAGGYRYKAGSRNTSLSEMLADIQKLGLSIDGDTLRKWLKEAESVLE</sequence>
<gene>
    <name evidence="1" type="ORF">JMJ54_18800</name>
</gene>
<proteinExistence type="predicted"/>
<accession>A0ABS2BSU4</accession>
<comment type="caution">
    <text evidence="1">The sequence shown here is derived from an EMBL/GenBank/DDBJ whole genome shotgun (WGS) entry which is preliminary data.</text>
</comment>
<organism evidence="1 2">
    <name type="scientific">Jeongeupia naejangsanensis</name>
    <dbReference type="NCBI Taxonomy" id="613195"/>
    <lineage>
        <taxon>Bacteria</taxon>
        <taxon>Pseudomonadati</taxon>
        <taxon>Pseudomonadota</taxon>
        <taxon>Betaproteobacteria</taxon>
        <taxon>Neisseriales</taxon>
        <taxon>Chitinibacteraceae</taxon>
        <taxon>Jeongeupia</taxon>
    </lineage>
</organism>
<protein>
    <submittedName>
        <fullName evidence="1">Uncharacterized protein</fullName>
    </submittedName>
</protein>
<reference evidence="1 2" key="1">
    <citation type="submission" date="2021-01" db="EMBL/GenBank/DDBJ databases">
        <title>Draft Genome Sequence and Polyhydroxyalkanoate Biosynthetic Potential of Jeongeupia naejangsanensis Type Strain DSM 24253.</title>
        <authorList>
            <person name="Turrini P."/>
            <person name="Artuso I."/>
            <person name="Lugli G.A."/>
            <person name="Frangipani E."/>
            <person name="Ventura M."/>
            <person name="Visca P."/>
        </authorList>
    </citation>
    <scope>NUCLEOTIDE SEQUENCE [LARGE SCALE GENOMIC DNA]</scope>
    <source>
        <strain evidence="1 2">DSM 24253</strain>
    </source>
</reference>
<dbReference type="RefSeq" id="WP_203540070.1">
    <property type="nucleotide sequence ID" value="NZ_JAESND010000017.1"/>
</dbReference>
<name>A0ABS2BSU4_9NEIS</name>
<evidence type="ECO:0000313" key="2">
    <source>
        <dbReference type="Proteomes" id="UP000809431"/>
    </source>
</evidence>